<gene>
    <name evidence="1" type="ORF">LXN57_23525</name>
</gene>
<evidence type="ECO:0000313" key="2">
    <source>
        <dbReference type="Proteomes" id="UP001523216"/>
    </source>
</evidence>
<dbReference type="InterPro" id="IPR016181">
    <property type="entry name" value="Acyl_CoA_acyltransferase"/>
</dbReference>
<protein>
    <submittedName>
        <fullName evidence="1">Uncharacterized protein</fullName>
    </submittedName>
</protein>
<dbReference type="Gene3D" id="3.40.630.30">
    <property type="match status" value="1"/>
</dbReference>
<accession>A0ABT0Y4W3</accession>
<evidence type="ECO:0000313" key="1">
    <source>
        <dbReference type="EMBL" id="MCM4080553.1"/>
    </source>
</evidence>
<reference evidence="1 2" key="1">
    <citation type="submission" date="2022-06" db="EMBL/GenBank/DDBJ databases">
        <title>Actinoplanes abujensis sp. nov., isolated from Nigerian arid soil.</title>
        <authorList>
            <person name="Ding P."/>
        </authorList>
    </citation>
    <scope>NUCLEOTIDE SEQUENCE [LARGE SCALE GENOMIC DNA]</scope>
    <source>
        <strain evidence="2">TRM88002</strain>
    </source>
</reference>
<dbReference type="EMBL" id="JAMQOL010000032">
    <property type="protein sequence ID" value="MCM4080553.1"/>
    <property type="molecule type" value="Genomic_DNA"/>
</dbReference>
<organism evidence="1 2">
    <name type="scientific">Paractinoplanes hotanensis</name>
    <dbReference type="NCBI Taxonomy" id="2906497"/>
    <lineage>
        <taxon>Bacteria</taxon>
        <taxon>Bacillati</taxon>
        <taxon>Actinomycetota</taxon>
        <taxon>Actinomycetes</taxon>
        <taxon>Micromonosporales</taxon>
        <taxon>Micromonosporaceae</taxon>
        <taxon>Paractinoplanes</taxon>
    </lineage>
</organism>
<proteinExistence type="predicted"/>
<keyword evidence="2" id="KW-1185">Reference proteome</keyword>
<dbReference type="Proteomes" id="UP001523216">
    <property type="component" value="Unassembled WGS sequence"/>
</dbReference>
<name>A0ABT0Y4W3_9ACTN</name>
<dbReference type="SUPFAM" id="SSF55729">
    <property type="entry name" value="Acyl-CoA N-acyltransferases (Nat)"/>
    <property type="match status" value="1"/>
</dbReference>
<dbReference type="RefSeq" id="WP_251800334.1">
    <property type="nucleotide sequence ID" value="NZ_JAMQOL010000032.1"/>
</dbReference>
<comment type="caution">
    <text evidence="1">The sequence shown here is derived from an EMBL/GenBank/DDBJ whole genome shotgun (WGS) entry which is preliminary data.</text>
</comment>
<sequence length="265" mass="28131">MTRIPELDAKALARHCAAALAAHPTGGRFAALAVGPTDPTADVARTVAPSSATEHDVNSIFMIVLDRRTGLPAGVGQVVRGGGRALDDGPERIGRDLSAVVEAHGLHDGGTIWDLATLSVLPDYRSDRSAVTVSALLYRSLLRAGQRAGVRHLVALLDQRAHGELTLLGFPFVPMAGAEPAGEVHAVYAPFAAVEAAIAAQGRRLRRLTGPFAGRLPARGLRRLPARRFAARLSDQVATGRDLDEHILLPGLERRRYRGLRSPSA</sequence>